<dbReference type="GO" id="GO:0016787">
    <property type="term" value="F:hydrolase activity"/>
    <property type="evidence" value="ECO:0007669"/>
    <property type="project" value="UniProtKB-KW"/>
</dbReference>
<dbReference type="Pfam" id="PF13336">
    <property type="entry name" value="AcetylCoA_hyd_C"/>
    <property type="match status" value="1"/>
</dbReference>
<accession>A0ABP4WAI6</accession>
<evidence type="ECO:0000256" key="1">
    <source>
        <dbReference type="ARBA" id="ARBA00009632"/>
    </source>
</evidence>
<dbReference type="InterPro" id="IPR046433">
    <property type="entry name" value="ActCoA_hydro"/>
</dbReference>
<dbReference type="EMBL" id="BAAAME010000005">
    <property type="protein sequence ID" value="GAA1750171.1"/>
    <property type="molecule type" value="Genomic_DNA"/>
</dbReference>
<keyword evidence="6" id="KW-1185">Reference proteome</keyword>
<name>A0ABP4WAI6_9ACTN</name>
<dbReference type="RefSeq" id="WP_344203543.1">
    <property type="nucleotide sequence ID" value="NZ_BAAAME010000005.1"/>
</dbReference>
<sequence>MSDPEWLDLTQHVRPGDVVTWGQACSEPRALSRLLVEQADRIGELTCFVGIPAGSSLTVDTVGSIDAVSYCGSGTNAAMHAADRLRILPVHYSTLPDLLGSGALRADVVLVQVSPADDEGYHWMGLADDYFAGTVETARVVLAEVNPHVPRTPDARRLHRDSLAAVVHSDEVPGQMPTPPVDETTRAVARRVASLVPDGATLQFGIGALPEAVLAELREHRDLGIHSGILNDTAMDLVRSGVATGAWKTHDRGIAVAGLLGGSAELFAWADRNQGLALRSTRYTHDAEILRTSYRMTAINAAIEVDLTGQVNAEVAAGRYVGAVGGAMDFLRGAAGSPGGVPIVALPSVARGASRIVAALNGPVSTPRAEQIVVVTEHGVADLRGLTTDQRIERMIAIAHPDHRTELDAEAESALASAGSRP</sequence>
<dbReference type="Pfam" id="PF02550">
    <property type="entry name" value="AcetylCoA_hydro"/>
    <property type="match status" value="1"/>
</dbReference>
<evidence type="ECO:0000313" key="5">
    <source>
        <dbReference type="EMBL" id="GAA1750171.1"/>
    </source>
</evidence>
<dbReference type="PANTHER" id="PTHR21432:SF20">
    <property type="entry name" value="ACETYL-COA HYDROLASE"/>
    <property type="match status" value="1"/>
</dbReference>
<keyword evidence="5" id="KW-0378">Hydrolase</keyword>
<evidence type="ECO:0000256" key="2">
    <source>
        <dbReference type="ARBA" id="ARBA00022679"/>
    </source>
</evidence>
<keyword evidence="2" id="KW-0808">Transferase</keyword>
<feature type="domain" description="Acetyl-CoA hydrolase/transferase C-terminal" evidence="4">
    <location>
        <begin position="262"/>
        <end position="411"/>
    </location>
</feature>
<dbReference type="Proteomes" id="UP001501057">
    <property type="component" value="Unassembled WGS sequence"/>
</dbReference>
<dbReference type="Gene3D" id="3.40.1080.20">
    <property type="entry name" value="Acetyl-CoA hydrolase/transferase C-terminal domain"/>
    <property type="match status" value="1"/>
</dbReference>
<comment type="caution">
    <text evidence="5">The sequence shown here is derived from an EMBL/GenBank/DDBJ whole genome shotgun (WGS) entry which is preliminary data.</text>
</comment>
<dbReference type="Gene3D" id="3.30.750.70">
    <property type="entry name" value="4-hydroxybutyrate coenzyme like domains"/>
    <property type="match status" value="1"/>
</dbReference>
<reference evidence="6" key="1">
    <citation type="journal article" date="2019" name="Int. J. Syst. Evol. Microbiol.">
        <title>The Global Catalogue of Microorganisms (GCM) 10K type strain sequencing project: providing services to taxonomists for standard genome sequencing and annotation.</title>
        <authorList>
            <consortium name="The Broad Institute Genomics Platform"/>
            <consortium name="The Broad Institute Genome Sequencing Center for Infectious Disease"/>
            <person name="Wu L."/>
            <person name="Ma J."/>
        </authorList>
    </citation>
    <scope>NUCLEOTIDE SEQUENCE [LARGE SCALE GENOMIC DNA]</scope>
    <source>
        <strain evidence="6">JCM 13518</strain>
    </source>
</reference>
<dbReference type="PANTHER" id="PTHR21432">
    <property type="entry name" value="ACETYL-COA HYDROLASE-RELATED"/>
    <property type="match status" value="1"/>
</dbReference>
<organism evidence="5 6">
    <name type="scientific">Aeromicrobium alkaliterrae</name>
    <dbReference type="NCBI Taxonomy" id="302168"/>
    <lineage>
        <taxon>Bacteria</taxon>
        <taxon>Bacillati</taxon>
        <taxon>Actinomycetota</taxon>
        <taxon>Actinomycetes</taxon>
        <taxon>Propionibacteriales</taxon>
        <taxon>Nocardioidaceae</taxon>
        <taxon>Aeromicrobium</taxon>
    </lineage>
</organism>
<dbReference type="Gene3D" id="3.40.1080.10">
    <property type="entry name" value="Glutaconate Coenzyme A-transferase"/>
    <property type="match status" value="1"/>
</dbReference>
<dbReference type="InterPro" id="IPR038460">
    <property type="entry name" value="AcetylCoA_hyd_C_sf"/>
</dbReference>
<protein>
    <submittedName>
        <fullName evidence="5">Acetyl-CoA hydrolase/transferase C-terminal domain-containing protein</fullName>
    </submittedName>
</protein>
<feature type="domain" description="Acetyl-CoA hydrolase/transferase N-terminal" evidence="3">
    <location>
        <begin position="10"/>
        <end position="160"/>
    </location>
</feature>
<evidence type="ECO:0000313" key="6">
    <source>
        <dbReference type="Proteomes" id="UP001501057"/>
    </source>
</evidence>
<gene>
    <name evidence="5" type="ORF">GCM10009710_32640</name>
</gene>
<dbReference type="InterPro" id="IPR037171">
    <property type="entry name" value="NagB/RpiA_transferase-like"/>
</dbReference>
<comment type="similarity">
    <text evidence="1">Belongs to the acetyl-CoA hydrolase/transferase family.</text>
</comment>
<evidence type="ECO:0000259" key="3">
    <source>
        <dbReference type="Pfam" id="PF02550"/>
    </source>
</evidence>
<dbReference type="InterPro" id="IPR003702">
    <property type="entry name" value="ActCoA_hydro_N"/>
</dbReference>
<dbReference type="InterPro" id="IPR026888">
    <property type="entry name" value="AcetylCoA_hyd_C"/>
</dbReference>
<proteinExistence type="inferred from homology"/>
<evidence type="ECO:0000259" key="4">
    <source>
        <dbReference type="Pfam" id="PF13336"/>
    </source>
</evidence>
<dbReference type="SUPFAM" id="SSF100950">
    <property type="entry name" value="NagB/RpiA/CoA transferase-like"/>
    <property type="match status" value="2"/>
</dbReference>